<organism evidence="1">
    <name type="scientific">Anopheles braziliensis</name>
    <dbReference type="NCBI Taxonomy" id="58242"/>
    <lineage>
        <taxon>Eukaryota</taxon>
        <taxon>Metazoa</taxon>
        <taxon>Ecdysozoa</taxon>
        <taxon>Arthropoda</taxon>
        <taxon>Hexapoda</taxon>
        <taxon>Insecta</taxon>
        <taxon>Pterygota</taxon>
        <taxon>Neoptera</taxon>
        <taxon>Endopterygota</taxon>
        <taxon>Diptera</taxon>
        <taxon>Nematocera</taxon>
        <taxon>Culicoidea</taxon>
        <taxon>Culicidae</taxon>
        <taxon>Anophelinae</taxon>
        <taxon>Anopheles</taxon>
    </lineage>
</organism>
<sequence>MTVFFSFLYCVVTTRLRSVRARRSLKRSKSVMWKRLYLATARSFQMVSSNFSLMADFSKARRTVRVLAVYGKRTRNFVRCRWLTGYCCRGTPLVGPSISTRF</sequence>
<reference evidence="1" key="1">
    <citation type="submission" date="2018-01" db="EMBL/GenBank/DDBJ databases">
        <title>An insight into the sialome of Amazonian anophelines.</title>
        <authorList>
            <person name="Ribeiro J.M."/>
            <person name="Scarpassa V."/>
            <person name="Calvo E."/>
        </authorList>
    </citation>
    <scope>NUCLEOTIDE SEQUENCE</scope>
    <source>
        <tissue evidence="1">Salivary glands</tissue>
    </source>
</reference>
<evidence type="ECO:0000313" key="1">
    <source>
        <dbReference type="EMBL" id="MBW29264.1"/>
    </source>
</evidence>
<name>A0A2M3ZL44_9DIPT</name>
<dbReference type="AlphaFoldDB" id="A0A2M3ZL44"/>
<protein>
    <submittedName>
        <fullName evidence="1">Uncharacterized protein</fullName>
    </submittedName>
</protein>
<dbReference type="EMBL" id="GGFM01008513">
    <property type="protein sequence ID" value="MBW29264.1"/>
    <property type="molecule type" value="Transcribed_RNA"/>
</dbReference>
<proteinExistence type="predicted"/>
<accession>A0A2M3ZL44</accession>